<dbReference type="PANTHER" id="PTHR23521:SF3">
    <property type="entry name" value="MFS TRANSPORTER"/>
    <property type="match status" value="1"/>
</dbReference>
<evidence type="ECO:0000256" key="1">
    <source>
        <dbReference type="ARBA" id="ARBA00022692"/>
    </source>
</evidence>
<evidence type="ECO:0000256" key="4">
    <source>
        <dbReference type="SAM" id="Phobius"/>
    </source>
</evidence>
<feature type="transmembrane region" description="Helical" evidence="4">
    <location>
        <begin position="326"/>
        <end position="345"/>
    </location>
</feature>
<evidence type="ECO:0000256" key="2">
    <source>
        <dbReference type="ARBA" id="ARBA00022989"/>
    </source>
</evidence>
<evidence type="ECO:0000313" key="6">
    <source>
        <dbReference type="EMBL" id="NMQ18240.1"/>
    </source>
</evidence>
<feature type="transmembrane region" description="Helical" evidence="4">
    <location>
        <begin position="357"/>
        <end position="382"/>
    </location>
</feature>
<dbReference type="SUPFAM" id="SSF103473">
    <property type="entry name" value="MFS general substrate transporter"/>
    <property type="match status" value="1"/>
</dbReference>
<protein>
    <submittedName>
        <fullName evidence="6">MFS transporter</fullName>
    </submittedName>
</protein>
<organism evidence="6 7">
    <name type="scientific">Candidatus Competibacter phosphatis</name>
    <dbReference type="NCBI Taxonomy" id="221280"/>
    <lineage>
        <taxon>Bacteria</taxon>
        <taxon>Pseudomonadati</taxon>
        <taxon>Pseudomonadota</taxon>
        <taxon>Gammaproteobacteria</taxon>
        <taxon>Candidatus Competibacteraceae</taxon>
        <taxon>Candidatus Competibacter</taxon>
    </lineage>
</organism>
<keyword evidence="1 4" id="KW-0812">Transmembrane</keyword>
<reference evidence="6 7" key="1">
    <citation type="submission" date="2019-03" db="EMBL/GenBank/DDBJ databases">
        <title>Metabolic reconstructions from genomes of highly enriched 'Candidatus Accumulibacter' and 'Candidatus Competibacter' bioreactor populations.</title>
        <authorList>
            <person name="Annavajhala M.K."/>
            <person name="Welles L."/>
            <person name="Abbas B."/>
            <person name="Sorokin D."/>
            <person name="Park H."/>
            <person name="Van Loosdrecht M."/>
            <person name="Chandran K."/>
        </authorList>
    </citation>
    <scope>NUCLEOTIDE SEQUENCE [LARGE SCALE GENOMIC DNA]</scope>
    <source>
        <strain evidence="6 7">SBR_G</strain>
    </source>
</reference>
<proteinExistence type="predicted"/>
<dbReference type="CDD" id="cd17477">
    <property type="entry name" value="MFS_YcaD_like"/>
    <property type="match status" value="1"/>
</dbReference>
<feature type="transmembrane region" description="Helical" evidence="4">
    <location>
        <begin position="39"/>
        <end position="62"/>
    </location>
</feature>
<keyword evidence="7" id="KW-1185">Reference proteome</keyword>
<feature type="transmembrane region" description="Helical" evidence="4">
    <location>
        <begin position="71"/>
        <end position="89"/>
    </location>
</feature>
<feature type="transmembrane region" description="Helical" evidence="4">
    <location>
        <begin position="128"/>
        <end position="147"/>
    </location>
</feature>
<feature type="transmembrane region" description="Helical" evidence="4">
    <location>
        <begin position="95"/>
        <end position="116"/>
    </location>
</feature>
<keyword evidence="3 4" id="KW-0472">Membrane</keyword>
<evidence type="ECO:0000259" key="5">
    <source>
        <dbReference type="PROSITE" id="PS50850"/>
    </source>
</evidence>
<dbReference type="InterPro" id="IPR036259">
    <property type="entry name" value="MFS_trans_sf"/>
</dbReference>
<sequence>MSGTIAMLLLGLGTLLVGNGLLGTLLGIRARLEGFTNTAIGALMAAYFLGYVMGTFLVPAFIRRVGHIRSFAALAAIGSASVLCYGLIVHPLVWAALRVITGIAVVGVYTVVESWLNEQSSPHTRGRIFAIYMMVTLASLAAGQYLILTGDTGALTLFAVASMLFTLGLVPIAATRIHAPQPLATPPVRLTRLFWLAPLAAGGAFIAGIVSGAFWSLGAVFAQRVGLSEESIALFMSATIIGGALLQWPIGRLSDHYSRRFMLTLVSFAAALVALLVLRVMYASLVALTACAFLYGGLMFSIYSLSVAHMNDRLSAPGDVLDATRGLLLIFGMGSIAGPAIGGPLMDGFGPGTLPAYSATVLGLLGLFGLLRLIWAVPIPLIEQGRFVPMVRTTPVVLKMLPRTDTQTELDLPSSSKHL</sequence>
<keyword evidence="2 4" id="KW-1133">Transmembrane helix</keyword>
<feature type="transmembrane region" description="Helical" evidence="4">
    <location>
        <begin position="284"/>
        <end position="305"/>
    </location>
</feature>
<evidence type="ECO:0000313" key="7">
    <source>
        <dbReference type="Proteomes" id="UP000760480"/>
    </source>
</evidence>
<feature type="domain" description="Major facilitator superfamily (MFS) profile" evidence="5">
    <location>
        <begin position="196"/>
        <end position="419"/>
    </location>
</feature>
<dbReference type="EMBL" id="SPMZ01000009">
    <property type="protein sequence ID" value="NMQ18240.1"/>
    <property type="molecule type" value="Genomic_DNA"/>
</dbReference>
<dbReference type="RefSeq" id="WP_169247494.1">
    <property type="nucleotide sequence ID" value="NZ_SPMZ01000009.1"/>
</dbReference>
<dbReference type="PANTHER" id="PTHR23521">
    <property type="entry name" value="TRANSPORTER MFS SUPERFAMILY"/>
    <property type="match status" value="1"/>
</dbReference>
<dbReference type="InterPro" id="IPR020846">
    <property type="entry name" value="MFS_dom"/>
</dbReference>
<gene>
    <name evidence="6" type="ORF">E4P82_02925</name>
</gene>
<evidence type="ECO:0000256" key="3">
    <source>
        <dbReference type="ARBA" id="ARBA00023136"/>
    </source>
</evidence>
<dbReference type="InterPro" id="IPR011701">
    <property type="entry name" value="MFS"/>
</dbReference>
<feature type="transmembrane region" description="Helical" evidence="4">
    <location>
        <begin position="261"/>
        <end position="278"/>
    </location>
</feature>
<feature type="transmembrane region" description="Helical" evidence="4">
    <location>
        <begin position="232"/>
        <end position="249"/>
    </location>
</feature>
<dbReference type="InterPro" id="IPR047200">
    <property type="entry name" value="MFS_YcaD-like"/>
</dbReference>
<dbReference type="Pfam" id="PF07690">
    <property type="entry name" value="MFS_1"/>
    <property type="match status" value="1"/>
</dbReference>
<accession>A0ABX1TK22</accession>
<dbReference type="PROSITE" id="PS50850">
    <property type="entry name" value="MFS"/>
    <property type="match status" value="1"/>
</dbReference>
<feature type="transmembrane region" description="Helical" evidence="4">
    <location>
        <begin position="153"/>
        <end position="172"/>
    </location>
</feature>
<dbReference type="Proteomes" id="UP000760480">
    <property type="component" value="Unassembled WGS sequence"/>
</dbReference>
<feature type="transmembrane region" description="Helical" evidence="4">
    <location>
        <begin position="193"/>
        <end position="220"/>
    </location>
</feature>
<name>A0ABX1TK22_9GAMM</name>
<dbReference type="Gene3D" id="1.20.1250.20">
    <property type="entry name" value="MFS general substrate transporter like domains"/>
    <property type="match status" value="2"/>
</dbReference>
<comment type="caution">
    <text evidence="6">The sequence shown here is derived from an EMBL/GenBank/DDBJ whole genome shotgun (WGS) entry which is preliminary data.</text>
</comment>